<dbReference type="GO" id="GO:0051536">
    <property type="term" value="F:iron-sulfur cluster binding"/>
    <property type="evidence" value="ECO:0007669"/>
    <property type="project" value="UniProtKB-KW"/>
</dbReference>
<dbReference type="InterPro" id="IPR058240">
    <property type="entry name" value="rSAM_sf"/>
</dbReference>
<reference evidence="8 9" key="1">
    <citation type="journal article" date="2015" name="Nature">
        <title>rRNA introns, odd ribosomes, and small enigmatic genomes across a large radiation of phyla.</title>
        <authorList>
            <person name="Brown C.T."/>
            <person name="Hug L.A."/>
            <person name="Thomas B.C."/>
            <person name="Sharon I."/>
            <person name="Castelle C.J."/>
            <person name="Singh A."/>
            <person name="Wilkins M.J."/>
            <person name="Williams K.H."/>
            <person name="Banfield J.F."/>
        </authorList>
    </citation>
    <scope>NUCLEOTIDE SEQUENCE [LARGE SCALE GENOMIC DNA]</scope>
</reference>
<name>A0A0G1N3A4_9BACT</name>
<feature type="non-terminal residue" evidence="8">
    <location>
        <position position="1"/>
    </location>
</feature>
<dbReference type="Proteomes" id="UP000034727">
    <property type="component" value="Unassembled WGS sequence"/>
</dbReference>
<dbReference type="PANTHER" id="PTHR43273">
    <property type="entry name" value="ANAEROBIC SULFATASE-MATURATING ENZYME HOMOLOG ASLB-RELATED"/>
    <property type="match status" value="1"/>
</dbReference>
<comment type="cofactor">
    <cofactor evidence="1">
        <name>[4Fe-4S] cluster</name>
        <dbReference type="ChEBI" id="CHEBI:49883"/>
    </cofactor>
</comment>
<keyword evidence="4" id="KW-0408">Iron</keyword>
<comment type="caution">
    <text evidence="8">The sequence shown here is derived from an EMBL/GenBank/DDBJ whole genome shotgun (WGS) entry which is preliminary data.</text>
</comment>
<evidence type="ECO:0000313" key="9">
    <source>
        <dbReference type="Proteomes" id="UP000034727"/>
    </source>
</evidence>
<dbReference type="EMBL" id="LCLJ01000016">
    <property type="protein sequence ID" value="KKU14792.1"/>
    <property type="molecule type" value="Genomic_DNA"/>
</dbReference>
<evidence type="ECO:0000256" key="6">
    <source>
        <dbReference type="ARBA" id="ARBA00023601"/>
    </source>
</evidence>
<evidence type="ECO:0000259" key="7">
    <source>
        <dbReference type="Pfam" id="PF04055"/>
    </source>
</evidence>
<dbReference type="AlphaFoldDB" id="A0A0G1N3A4"/>
<evidence type="ECO:0000313" key="8">
    <source>
        <dbReference type="EMBL" id="KKU14792.1"/>
    </source>
</evidence>
<dbReference type="InterPro" id="IPR013785">
    <property type="entry name" value="Aldolase_TIM"/>
</dbReference>
<dbReference type="InterPro" id="IPR023885">
    <property type="entry name" value="4Fe4S-binding_SPASM_dom"/>
</dbReference>
<keyword evidence="5" id="KW-0411">Iron-sulfur</keyword>
<gene>
    <name evidence="8" type="ORF">UX22_C0016G0009</name>
</gene>
<evidence type="ECO:0000256" key="5">
    <source>
        <dbReference type="ARBA" id="ARBA00023014"/>
    </source>
</evidence>
<feature type="domain" description="Radical SAM core" evidence="7">
    <location>
        <begin position="50"/>
        <end position="125"/>
    </location>
</feature>
<dbReference type="Gene3D" id="3.20.20.70">
    <property type="entry name" value="Aldolase class I"/>
    <property type="match status" value="1"/>
</dbReference>
<evidence type="ECO:0000256" key="2">
    <source>
        <dbReference type="ARBA" id="ARBA00022691"/>
    </source>
</evidence>
<proteinExistence type="inferred from homology"/>
<dbReference type="InterPro" id="IPR007197">
    <property type="entry name" value="rSAM"/>
</dbReference>
<dbReference type="NCBIfam" id="TIGR04085">
    <property type="entry name" value="rSAM_more_4Fe4S"/>
    <property type="match status" value="1"/>
</dbReference>
<dbReference type="Pfam" id="PF04055">
    <property type="entry name" value="Radical_SAM"/>
    <property type="match status" value="1"/>
</dbReference>
<dbReference type="SUPFAM" id="SSF102114">
    <property type="entry name" value="Radical SAM enzymes"/>
    <property type="match status" value="1"/>
</dbReference>
<evidence type="ECO:0000256" key="3">
    <source>
        <dbReference type="ARBA" id="ARBA00022723"/>
    </source>
</evidence>
<evidence type="ECO:0000256" key="4">
    <source>
        <dbReference type="ARBA" id="ARBA00023004"/>
    </source>
</evidence>
<evidence type="ECO:0000256" key="1">
    <source>
        <dbReference type="ARBA" id="ARBA00001966"/>
    </source>
</evidence>
<dbReference type="InterPro" id="IPR023867">
    <property type="entry name" value="Sulphatase_maturase_rSAM"/>
</dbReference>
<organism evidence="8 9">
    <name type="scientific">Candidatus Jorgensenbacteria bacterium GW2011_GWA2_45_9</name>
    <dbReference type="NCBI Taxonomy" id="1618663"/>
    <lineage>
        <taxon>Bacteria</taxon>
        <taxon>Candidatus Joergenseniibacteriota</taxon>
    </lineage>
</organism>
<sequence>YVFLGFHGHATTVTELVSTREGFGNLFYYLQRGLDFYRNAVEFQGVWKQQGKKIANFLQTNATLITPEWIRFFVENDFLVGVSLDGPKEVHDQVRHYPNSKGSYDDVMRGIDLLRQARIFNGIICDISTINHLFPKEFFNFFIENNIKKLKFTRVKSIGHYNDVLSLVISPAQYADFMIVIFNLWLELDDPEVEIRDIQSVVSLILGGNRRECIYMGQCDQFVTVYSDGSIYGCDSFPKTDALYFGNVLDEQVKVKSNARLQNFRELLEKRKEHCRTCDWHFICKGGCAKDCYKQLDSVEPLSEVCENLKRYFEHISAKIRSYDLV</sequence>
<dbReference type="GO" id="GO:0046872">
    <property type="term" value="F:metal ion binding"/>
    <property type="evidence" value="ECO:0007669"/>
    <property type="project" value="UniProtKB-KW"/>
</dbReference>
<comment type="similarity">
    <text evidence="6">Belongs to the radical SAM superfamily. Anaerobic sulfatase-maturating enzyme family.</text>
</comment>
<protein>
    <submittedName>
        <fullName evidence="8">Radical SAM domain protein</fullName>
    </submittedName>
</protein>
<dbReference type="GO" id="GO:0016491">
    <property type="term" value="F:oxidoreductase activity"/>
    <property type="evidence" value="ECO:0007669"/>
    <property type="project" value="InterPro"/>
</dbReference>
<accession>A0A0G1N3A4</accession>
<dbReference type="PANTHER" id="PTHR43273:SF3">
    <property type="entry name" value="ANAEROBIC SULFATASE-MATURATING ENZYME HOMOLOG ASLB-RELATED"/>
    <property type="match status" value="1"/>
</dbReference>
<keyword evidence="2" id="KW-0949">S-adenosyl-L-methionine</keyword>
<keyword evidence="3" id="KW-0479">Metal-binding</keyword>